<feature type="transmembrane region" description="Helical" evidence="1">
    <location>
        <begin position="12"/>
        <end position="36"/>
    </location>
</feature>
<accession>A0A5E8CKI0</accession>
<keyword evidence="1" id="KW-0812">Transmembrane</keyword>
<sequence length="120" mass="13348">MATKVIPPYPRYPNFCLFGIIIAVVIAISTFLILLIKDKDENKGEEEEFKKKKITPAALILLISILCAIVLAGGCGVYYKSRVTEWIWNYGTTAQKTEYLGAQALNTVFQGMSLLANTKQ</sequence>
<evidence type="ECO:0000256" key="1">
    <source>
        <dbReference type="SAM" id="Phobius"/>
    </source>
</evidence>
<reference evidence="2" key="1">
    <citation type="submission" date="2019-09" db="EMBL/GenBank/DDBJ databases">
        <authorList>
            <person name="Needham M D."/>
        </authorList>
    </citation>
    <scope>NUCLEOTIDE SEQUENCE</scope>
</reference>
<gene>
    <name evidence="2" type="ORF">CPAV1605_929</name>
</gene>
<feature type="transmembrane region" description="Helical" evidence="1">
    <location>
        <begin position="57"/>
        <end position="79"/>
    </location>
</feature>
<keyword evidence="1" id="KW-1133">Transmembrane helix</keyword>
<dbReference type="EMBL" id="CABVLZ010000004">
    <property type="protein sequence ID" value="VVU95204.1"/>
    <property type="molecule type" value="Genomic_DNA"/>
</dbReference>
<evidence type="ECO:0000313" key="2">
    <source>
        <dbReference type="EMBL" id="VVU95204.1"/>
    </source>
</evidence>
<name>A0A5E8CKI0_9ZZZZ</name>
<keyword evidence="1" id="KW-0472">Membrane</keyword>
<proteinExistence type="predicted"/>
<protein>
    <submittedName>
        <fullName evidence="2">Uncharacterized protein</fullName>
    </submittedName>
</protein>
<dbReference type="AlphaFoldDB" id="A0A5E8CKI0"/>
<organism evidence="2">
    <name type="scientific">seawater metagenome</name>
    <dbReference type="NCBI Taxonomy" id="1561972"/>
    <lineage>
        <taxon>unclassified sequences</taxon>
        <taxon>metagenomes</taxon>
        <taxon>ecological metagenomes</taxon>
    </lineage>
</organism>